<dbReference type="GO" id="GO:0005886">
    <property type="term" value="C:plasma membrane"/>
    <property type="evidence" value="ECO:0007669"/>
    <property type="project" value="UniProtKB-SubCell"/>
</dbReference>
<evidence type="ECO:0000256" key="1">
    <source>
        <dbReference type="ARBA" id="ARBA00004651"/>
    </source>
</evidence>
<evidence type="ECO:0000256" key="7">
    <source>
        <dbReference type="RuleBase" id="RU363032"/>
    </source>
</evidence>
<comment type="similarity">
    <text evidence="7">Belongs to the binding-protein-dependent transport system permease family.</text>
</comment>
<accession>L7FH76</accession>
<dbReference type="EMBL" id="AEJB01000047">
    <property type="protein sequence ID" value="ELP70667.1"/>
    <property type="molecule type" value="Genomic_DNA"/>
</dbReference>
<comment type="subcellular location">
    <subcellularLocation>
        <location evidence="1 7">Cell membrane</location>
        <topology evidence="1 7">Multi-pass membrane protein</topology>
    </subcellularLocation>
</comment>
<dbReference type="PANTHER" id="PTHR43386:SF25">
    <property type="entry name" value="PEPTIDE ABC TRANSPORTER PERMEASE PROTEIN"/>
    <property type="match status" value="1"/>
</dbReference>
<dbReference type="PANTHER" id="PTHR43386">
    <property type="entry name" value="OLIGOPEPTIDE TRANSPORT SYSTEM PERMEASE PROTEIN APPC"/>
    <property type="match status" value="1"/>
</dbReference>
<dbReference type="Proteomes" id="UP000010931">
    <property type="component" value="Unassembled WGS sequence"/>
</dbReference>
<feature type="transmembrane region" description="Helical" evidence="7">
    <location>
        <begin position="6"/>
        <end position="31"/>
    </location>
</feature>
<dbReference type="InterPro" id="IPR050366">
    <property type="entry name" value="BP-dependent_transpt_permease"/>
</dbReference>
<gene>
    <name evidence="9" type="ORF">STRTUCAR8_08931</name>
</gene>
<dbReference type="GO" id="GO:0055085">
    <property type="term" value="P:transmembrane transport"/>
    <property type="evidence" value="ECO:0007669"/>
    <property type="project" value="InterPro"/>
</dbReference>
<sequence>MSLPGVVLLIALYSLTGPDIPVAMAVFGLLVAPGYYRLVRGVVVGVRSELYVDAARVVGLSDLRIVGRHVLWAVRVPVVIQSSFVLAAGIGIEAGISFLGLGDANAGSWGVVL</sequence>
<feature type="domain" description="ABC transmembrane type-1" evidence="8">
    <location>
        <begin position="1"/>
        <end position="113"/>
    </location>
</feature>
<evidence type="ECO:0000256" key="3">
    <source>
        <dbReference type="ARBA" id="ARBA00022475"/>
    </source>
</evidence>
<keyword evidence="4 7" id="KW-0812">Transmembrane</keyword>
<protein>
    <recommendedName>
        <fullName evidence="8">ABC transmembrane type-1 domain-containing protein</fullName>
    </recommendedName>
</protein>
<dbReference type="SUPFAM" id="SSF161098">
    <property type="entry name" value="MetI-like"/>
    <property type="match status" value="1"/>
</dbReference>
<keyword evidence="3" id="KW-1003">Cell membrane</keyword>
<keyword evidence="2 7" id="KW-0813">Transport</keyword>
<dbReference type="Pfam" id="PF00528">
    <property type="entry name" value="BPD_transp_1"/>
    <property type="match status" value="1"/>
</dbReference>
<reference evidence="9 10" key="1">
    <citation type="journal article" date="2011" name="Plasmid">
        <title>Streptomyces turgidiscabies Car8 contains a modular pathogenicity island that shares virulence genes with other actinobacterial plant pathogens.</title>
        <authorList>
            <person name="Huguet-Tapia J.C."/>
            <person name="Badger J.H."/>
            <person name="Loria R."/>
            <person name="Pettis G.S."/>
        </authorList>
    </citation>
    <scope>NUCLEOTIDE SEQUENCE [LARGE SCALE GENOMIC DNA]</scope>
    <source>
        <strain evidence="9 10">Car8</strain>
    </source>
</reference>
<feature type="non-terminal residue" evidence="9">
    <location>
        <position position="113"/>
    </location>
</feature>
<evidence type="ECO:0000256" key="5">
    <source>
        <dbReference type="ARBA" id="ARBA00022989"/>
    </source>
</evidence>
<dbReference type="PROSITE" id="PS50928">
    <property type="entry name" value="ABC_TM1"/>
    <property type="match status" value="1"/>
</dbReference>
<organism evidence="9 10">
    <name type="scientific">Streptomyces turgidiscabies (strain Car8)</name>
    <dbReference type="NCBI Taxonomy" id="698760"/>
    <lineage>
        <taxon>Bacteria</taxon>
        <taxon>Bacillati</taxon>
        <taxon>Actinomycetota</taxon>
        <taxon>Actinomycetes</taxon>
        <taxon>Kitasatosporales</taxon>
        <taxon>Streptomycetaceae</taxon>
        <taxon>Streptomyces</taxon>
    </lineage>
</organism>
<dbReference type="Gene3D" id="1.10.3720.10">
    <property type="entry name" value="MetI-like"/>
    <property type="match status" value="1"/>
</dbReference>
<comment type="caution">
    <text evidence="9">The sequence shown here is derived from an EMBL/GenBank/DDBJ whole genome shotgun (WGS) entry which is preliminary data.</text>
</comment>
<evidence type="ECO:0000256" key="6">
    <source>
        <dbReference type="ARBA" id="ARBA00023136"/>
    </source>
</evidence>
<proteinExistence type="inferred from homology"/>
<comment type="caution">
    <text evidence="7">Lacks conserved residue(s) required for the propagation of feature annotation.</text>
</comment>
<evidence type="ECO:0000256" key="4">
    <source>
        <dbReference type="ARBA" id="ARBA00022692"/>
    </source>
</evidence>
<dbReference type="InterPro" id="IPR035906">
    <property type="entry name" value="MetI-like_sf"/>
</dbReference>
<evidence type="ECO:0000259" key="8">
    <source>
        <dbReference type="PROSITE" id="PS50928"/>
    </source>
</evidence>
<keyword evidence="5 7" id="KW-1133">Transmembrane helix</keyword>
<dbReference type="InterPro" id="IPR000515">
    <property type="entry name" value="MetI-like"/>
</dbReference>
<keyword evidence="10" id="KW-1185">Reference proteome</keyword>
<dbReference type="AlphaFoldDB" id="L7FH76"/>
<name>L7FH76_STRT8</name>
<evidence type="ECO:0000313" key="10">
    <source>
        <dbReference type="Proteomes" id="UP000010931"/>
    </source>
</evidence>
<evidence type="ECO:0000313" key="9">
    <source>
        <dbReference type="EMBL" id="ELP70667.1"/>
    </source>
</evidence>
<keyword evidence="6 7" id="KW-0472">Membrane</keyword>
<evidence type="ECO:0000256" key="2">
    <source>
        <dbReference type="ARBA" id="ARBA00022448"/>
    </source>
</evidence>